<name>A0A1M7MS89_9FIRM</name>
<accession>A0A1M7MS89</accession>
<evidence type="ECO:0000313" key="2">
    <source>
        <dbReference type="EMBL" id="SHM93391.1"/>
    </source>
</evidence>
<sequence>MEQYIFQCEDSLDGIFTAIYNAWDSGYGHKNIQIQFIDQMMNYQLFSKYIPVVTDYEKSEKVVRTIKKKISVEAYETICRAAMTDRQDKADAIYRFVILGIHYGSSIITNYSNPVVQTIFEMNRAVGNEVHHYTGFLRFSELKNHVLYGKINPKNNVITLLAPHFADRLPVENWIIHDEVRQLAIVHQIGEGWVQVDTSEVDFSELGKINNEEESLEQLWKSFVESIAILERTNYKLQRQNLPIRFRRNMTEFTN</sequence>
<dbReference type="InterPro" id="IPR023875">
    <property type="entry name" value="DNA_repair_put"/>
</dbReference>
<dbReference type="AlphaFoldDB" id="A0A1M7MS89"/>
<dbReference type="InterPro" id="IPR025404">
    <property type="entry name" value="DUF4130"/>
</dbReference>
<dbReference type="EMBL" id="FRCP01000022">
    <property type="protein sequence ID" value="SHM93391.1"/>
    <property type="molecule type" value="Genomic_DNA"/>
</dbReference>
<protein>
    <submittedName>
        <fullName evidence="2">Probable DNA metabolism protein</fullName>
    </submittedName>
</protein>
<feature type="domain" description="DUF4130" evidence="1">
    <location>
        <begin position="88"/>
        <end position="252"/>
    </location>
</feature>
<dbReference type="NCBIfam" id="TIGR03915">
    <property type="entry name" value="SAM_7_link_chp"/>
    <property type="match status" value="1"/>
</dbReference>
<organism evidence="2 3">
    <name type="scientific">Anaerosporobacter mobilis DSM 15930</name>
    <dbReference type="NCBI Taxonomy" id="1120996"/>
    <lineage>
        <taxon>Bacteria</taxon>
        <taxon>Bacillati</taxon>
        <taxon>Bacillota</taxon>
        <taxon>Clostridia</taxon>
        <taxon>Lachnospirales</taxon>
        <taxon>Lachnospiraceae</taxon>
        <taxon>Anaerosporobacter</taxon>
    </lineage>
</organism>
<proteinExistence type="predicted"/>
<keyword evidence="3" id="KW-1185">Reference proteome</keyword>
<dbReference type="STRING" id="1120996.SAMN02746066_03973"/>
<dbReference type="Pfam" id="PF13566">
    <property type="entry name" value="DUF4130"/>
    <property type="match status" value="1"/>
</dbReference>
<dbReference type="RefSeq" id="WP_073290625.1">
    <property type="nucleotide sequence ID" value="NZ_FRCP01000022.1"/>
</dbReference>
<reference evidence="2 3" key="1">
    <citation type="submission" date="2016-11" db="EMBL/GenBank/DDBJ databases">
        <authorList>
            <person name="Jaros S."/>
            <person name="Januszkiewicz K."/>
            <person name="Wedrychowicz H."/>
        </authorList>
    </citation>
    <scope>NUCLEOTIDE SEQUENCE [LARGE SCALE GENOMIC DNA]</scope>
    <source>
        <strain evidence="2 3">DSM 15930</strain>
    </source>
</reference>
<dbReference type="Proteomes" id="UP000184038">
    <property type="component" value="Unassembled WGS sequence"/>
</dbReference>
<gene>
    <name evidence="2" type="ORF">SAMN02746066_03973</name>
</gene>
<dbReference type="OrthoDB" id="5290748at2"/>
<evidence type="ECO:0000259" key="1">
    <source>
        <dbReference type="Pfam" id="PF13566"/>
    </source>
</evidence>
<evidence type="ECO:0000313" key="3">
    <source>
        <dbReference type="Proteomes" id="UP000184038"/>
    </source>
</evidence>